<dbReference type="Proteomes" id="UP000053617">
    <property type="component" value="Unassembled WGS sequence"/>
</dbReference>
<proteinExistence type="predicted"/>
<dbReference type="EMBL" id="KN847476">
    <property type="protein sequence ID" value="KIX07663.1"/>
    <property type="molecule type" value="Genomic_DNA"/>
</dbReference>
<reference evidence="7 8" key="1">
    <citation type="submission" date="2015-01" db="EMBL/GenBank/DDBJ databases">
        <title>The Genome Sequence of Rhinocladiella mackenzie CBS 650.93.</title>
        <authorList>
            <consortium name="The Broad Institute Genomics Platform"/>
            <person name="Cuomo C."/>
            <person name="de Hoog S."/>
            <person name="Gorbushina A."/>
            <person name="Stielow B."/>
            <person name="Teixiera M."/>
            <person name="Abouelleil A."/>
            <person name="Chapman S.B."/>
            <person name="Priest M."/>
            <person name="Young S.K."/>
            <person name="Wortman J."/>
            <person name="Nusbaum C."/>
            <person name="Birren B."/>
        </authorList>
    </citation>
    <scope>NUCLEOTIDE SEQUENCE [LARGE SCALE GENOMIC DNA]</scope>
    <source>
        <strain evidence="7 8">CBS 650.93</strain>
    </source>
</reference>
<dbReference type="PANTHER" id="PTHR10782:SF4">
    <property type="entry name" value="TONALLI, ISOFORM E"/>
    <property type="match status" value="1"/>
</dbReference>
<dbReference type="GO" id="GO:0016925">
    <property type="term" value="P:protein sumoylation"/>
    <property type="evidence" value="ECO:0007669"/>
    <property type="project" value="TreeGrafter"/>
</dbReference>
<feature type="region of interest" description="Disordered" evidence="5">
    <location>
        <begin position="1026"/>
        <end position="1075"/>
    </location>
</feature>
<name>A0A0D2HB49_9EURO</name>
<dbReference type="GeneID" id="25290387"/>
<feature type="region of interest" description="Disordered" evidence="5">
    <location>
        <begin position="572"/>
        <end position="643"/>
    </location>
</feature>
<dbReference type="InterPro" id="IPR013083">
    <property type="entry name" value="Znf_RING/FYVE/PHD"/>
</dbReference>
<feature type="compositionally biased region" description="Low complexity" evidence="5">
    <location>
        <begin position="90"/>
        <end position="99"/>
    </location>
</feature>
<dbReference type="GO" id="GO:0061665">
    <property type="term" value="F:SUMO ligase activity"/>
    <property type="evidence" value="ECO:0007669"/>
    <property type="project" value="TreeGrafter"/>
</dbReference>
<evidence type="ECO:0000256" key="5">
    <source>
        <dbReference type="SAM" id="MobiDB-lite"/>
    </source>
</evidence>
<dbReference type="OrthoDB" id="27975at2759"/>
<evidence type="ECO:0000256" key="4">
    <source>
        <dbReference type="PROSITE-ProRule" id="PRU00452"/>
    </source>
</evidence>
<dbReference type="VEuPathDB" id="FungiDB:Z518_02316"/>
<feature type="compositionally biased region" description="Basic and acidic residues" evidence="5">
    <location>
        <begin position="115"/>
        <end position="128"/>
    </location>
</feature>
<evidence type="ECO:0000256" key="2">
    <source>
        <dbReference type="ARBA" id="ARBA00022771"/>
    </source>
</evidence>
<feature type="compositionally biased region" description="Polar residues" evidence="5">
    <location>
        <begin position="197"/>
        <end position="208"/>
    </location>
</feature>
<sequence length="1075" mass="118238">MSSMPVASGSHSNHATSALSSTSLQVSNTTSNHFLGVSLRPWMGHTRSIVTAPNPSRPTKPHRTPASRRSQQDPALGRSAVGSTTATTHSSPIPSSLLIQSEAPMLSSSVTQPDAEERNEQPTHRRDSLNNAGISARTHNGVEGSSGKDMSNRPELVQDVHQVIGPRGFTSQQSISLQTNETLRFQVSAPGQSISEMASMNNPGRSPQTQPPPTTANIPTAVENVEGMRKRPRPNEANLAQETNKRRGGPRMSNDVAQVSAQLPTPQDSPTFSSAATLREQLDATINAQFDRRQYTVDMKPVIDGLRIEMLRDACRHNDIFYILTHSLYCLWYRDCTGHTDLTPTSAELVTLDKFNKFGLTLQHLRAMHVLRSILGQNDLLSHEMNEVFANFPMRPELFMAQASGPEPSLLDSVKCFFLCLPSSFNALKSNTLQRGYPPCPLEFKYALQLPSPVLLKAVHLSILRHLYTDQDWLRQATLLFEQELNAPVGNSLTIAELNAAQGAQLSAASQAFCQKYFQLLSQYSALRNRAPQPVPRAAGIYQLTRQQPSTNGQFHEAGQSQNQVAPVTQPFMFSSSTSDDRRSAPLNPSNVIGPRSALPQSDTGASESPVNGRATRGIRQVSVQRNKHPNPVSPPSPPRSQLSTTARISLVHTGTGPGPPQSVSSAGIQQNRVPPQVQPFIPRDHTHVLPWIAVPNPDRIALHQAHLRSPTFQKADNTDNDKSEVRYYQFVEELIELPQFLDANSGLVRWNVHVPHELWVRKANSLDPTGEFLSKSRKVWDGCVQFRLKCIVSDAVTVSPNALFSGFPVQSTKWPKCLSVSINGDMGVEFRRKAHHGVDLATDVTDLLKEGDNEVIVCINFTAGESHVAYLFAVEVICVADHKRVLSMPRPIGAEEALSAITTALKSKHDGKDDDELIISQPLMSIDIIDPITSLIWVVPVRGKQCRHRECFDLEAFLLSRTSYVKKSGLTSPDQWKCPICREDARPQMLVIDGFLQTVRKTLEETNKLDTKAILVKEDGSWETKADPLVSRPQSEAKAESGAANSEDASRGNYDETPGYGTTSSTAIVLDDDD</sequence>
<keyword evidence="3" id="KW-0862">Zinc</keyword>
<dbReference type="AlphaFoldDB" id="A0A0D2HB49"/>
<gene>
    <name evidence="7" type="ORF">Z518_02316</name>
</gene>
<protein>
    <recommendedName>
        <fullName evidence="6">SP-RING-type domain-containing protein</fullName>
    </recommendedName>
</protein>
<feature type="region of interest" description="Disordered" evidence="5">
    <location>
        <begin position="47"/>
        <end position="152"/>
    </location>
</feature>
<accession>A0A0D2HB49</accession>
<feature type="domain" description="SP-RING-type" evidence="6">
    <location>
        <begin position="914"/>
        <end position="1009"/>
    </location>
</feature>
<evidence type="ECO:0000256" key="3">
    <source>
        <dbReference type="ARBA" id="ARBA00022833"/>
    </source>
</evidence>
<evidence type="ECO:0000313" key="8">
    <source>
        <dbReference type="Proteomes" id="UP000053617"/>
    </source>
</evidence>
<dbReference type="RefSeq" id="XP_013274799.1">
    <property type="nucleotide sequence ID" value="XM_013419345.1"/>
</dbReference>
<dbReference type="GO" id="GO:0008270">
    <property type="term" value="F:zinc ion binding"/>
    <property type="evidence" value="ECO:0007669"/>
    <property type="project" value="UniProtKB-KW"/>
</dbReference>
<dbReference type="PROSITE" id="PS51044">
    <property type="entry name" value="ZF_SP_RING"/>
    <property type="match status" value="1"/>
</dbReference>
<keyword evidence="8" id="KW-1185">Reference proteome</keyword>
<dbReference type="HOGENOM" id="CLU_005443_0_0_1"/>
<dbReference type="InterPro" id="IPR004181">
    <property type="entry name" value="Znf_MIZ"/>
</dbReference>
<evidence type="ECO:0000256" key="1">
    <source>
        <dbReference type="ARBA" id="ARBA00022723"/>
    </source>
</evidence>
<feature type="compositionally biased region" description="Polar residues" evidence="5">
    <location>
        <begin position="599"/>
        <end position="610"/>
    </location>
</feature>
<dbReference type="Gene3D" id="3.30.40.10">
    <property type="entry name" value="Zinc/RING finger domain, C3HC4 (zinc finger)"/>
    <property type="match status" value="1"/>
</dbReference>
<feature type="region of interest" description="Disordered" evidence="5">
    <location>
        <begin position="1"/>
        <end position="24"/>
    </location>
</feature>
<keyword evidence="1" id="KW-0479">Metal-binding</keyword>
<dbReference type="GO" id="GO:0000785">
    <property type="term" value="C:chromatin"/>
    <property type="evidence" value="ECO:0007669"/>
    <property type="project" value="TreeGrafter"/>
</dbReference>
<dbReference type="PANTHER" id="PTHR10782">
    <property type="entry name" value="ZINC FINGER MIZ DOMAIN-CONTAINING PROTEIN"/>
    <property type="match status" value="1"/>
</dbReference>
<evidence type="ECO:0000259" key="6">
    <source>
        <dbReference type="PROSITE" id="PS51044"/>
    </source>
</evidence>
<feature type="region of interest" description="Disordered" evidence="5">
    <location>
        <begin position="197"/>
        <end position="252"/>
    </location>
</feature>
<dbReference type="Pfam" id="PF02891">
    <property type="entry name" value="zf-MIZ"/>
    <property type="match status" value="1"/>
</dbReference>
<organism evidence="7 8">
    <name type="scientific">Rhinocladiella mackenziei CBS 650.93</name>
    <dbReference type="NCBI Taxonomy" id="1442369"/>
    <lineage>
        <taxon>Eukaryota</taxon>
        <taxon>Fungi</taxon>
        <taxon>Dikarya</taxon>
        <taxon>Ascomycota</taxon>
        <taxon>Pezizomycotina</taxon>
        <taxon>Eurotiomycetes</taxon>
        <taxon>Chaetothyriomycetidae</taxon>
        <taxon>Chaetothyriales</taxon>
        <taxon>Herpotrichiellaceae</taxon>
        <taxon>Rhinocladiella</taxon>
    </lineage>
</organism>
<evidence type="ECO:0000313" key="7">
    <source>
        <dbReference type="EMBL" id="KIX07663.1"/>
    </source>
</evidence>
<keyword evidence="2 4" id="KW-0863">Zinc-finger</keyword>
<dbReference type="STRING" id="1442369.A0A0D2HB49"/>